<dbReference type="OrthoDB" id="164988at2759"/>
<dbReference type="Proteomes" id="UP000018721">
    <property type="component" value="Unassembled WGS sequence"/>
</dbReference>
<dbReference type="HOGENOM" id="CLU_1879523_0_0_1"/>
<evidence type="ECO:0008006" key="3">
    <source>
        <dbReference type="Google" id="ProtNLM"/>
    </source>
</evidence>
<protein>
    <recommendedName>
        <fullName evidence="3">DDE-1 domain-containing protein</fullName>
    </recommendedName>
</protein>
<accession>V9EQN1</accession>
<dbReference type="EMBL" id="ANIZ01002414">
    <property type="protein sequence ID" value="ETI40818.1"/>
    <property type="molecule type" value="Genomic_DNA"/>
</dbReference>
<sequence length="136" mass="15231">MTAHLQPADYAWFKPLKANLMESIDEWKLNGDFDYIRGENVKNPRNTVVLCWLTRAWKAVSVETIVTSIRRCFLGADANLALRKHSIYGEVFKGALKNQRADADLATSVEADQALEEDSDSDDGNDVVVSIDELTL</sequence>
<organism evidence="1 2">
    <name type="scientific">Phytophthora nicotianae P1569</name>
    <dbReference type="NCBI Taxonomy" id="1317065"/>
    <lineage>
        <taxon>Eukaryota</taxon>
        <taxon>Sar</taxon>
        <taxon>Stramenopiles</taxon>
        <taxon>Oomycota</taxon>
        <taxon>Peronosporomycetes</taxon>
        <taxon>Peronosporales</taxon>
        <taxon>Peronosporaceae</taxon>
        <taxon>Phytophthora</taxon>
    </lineage>
</organism>
<evidence type="ECO:0000313" key="2">
    <source>
        <dbReference type="Proteomes" id="UP000018721"/>
    </source>
</evidence>
<dbReference type="AlphaFoldDB" id="V9EQN1"/>
<comment type="caution">
    <text evidence="1">The sequence shown here is derived from an EMBL/GenBank/DDBJ whole genome shotgun (WGS) entry which is preliminary data.</text>
</comment>
<proteinExistence type="predicted"/>
<gene>
    <name evidence="1" type="ORF">F443_13882</name>
</gene>
<reference evidence="1 2" key="1">
    <citation type="submission" date="2013-11" db="EMBL/GenBank/DDBJ databases">
        <title>The Genome Sequence of Phytophthora parasitica P1569.</title>
        <authorList>
            <consortium name="The Broad Institute Genomics Platform"/>
            <person name="Russ C."/>
            <person name="Tyler B."/>
            <person name="Panabieres F."/>
            <person name="Shan W."/>
            <person name="Tripathy S."/>
            <person name="Grunwald N."/>
            <person name="Machado M."/>
            <person name="Johnson C.S."/>
            <person name="Arredondo F."/>
            <person name="Hong C."/>
            <person name="Coffey M."/>
            <person name="Young S.K."/>
            <person name="Zeng Q."/>
            <person name="Gargeya S."/>
            <person name="Fitzgerald M."/>
            <person name="Abouelleil A."/>
            <person name="Alvarado L."/>
            <person name="Chapman S.B."/>
            <person name="Gainer-Dewar J."/>
            <person name="Goldberg J."/>
            <person name="Griggs A."/>
            <person name="Gujja S."/>
            <person name="Hansen M."/>
            <person name="Howarth C."/>
            <person name="Imamovic A."/>
            <person name="Ireland A."/>
            <person name="Larimer J."/>
            <person name="McCowan C."/>
            <person name="Murphy C."/>
            <person name="Pearson M."/>
            <person name="Poon T.W."/>
            <person name="Priest M."/>
            <person name="Roberts A."/>
            <person name="Saif S."/>
            <person name="Shea T."/>
            <person name="Sykes S."/>
            <person name="Wortman J."/>
            <person name="Nusbaum C."/>
            <person name="Birren B."/>
        </authorList>
    </citation>
    <scope>NUCLEOTIDE SEQUENCE [LARGE SCALE GENOMIC DNA]</scope>
    <source>
        <strain evidence="1 2">P1569</strain>
    </source>
</reference>
<name>V9EQN1_PHYNI</name>
<keyword evidence="2" id="KW-1185">Reference proteome</keyword>
<evidence type="ECO:0000313" key="1">
    <source>
        <dbReference type="EMBL" id="ETI40818.1"/>
    </source>
</evidence>